<dbReference type="Proteomes" id="UP000006671">
    <property type="component" value="Unassembled WGS sequence"/>
</dbReference>
<keyword evidence="2" id="KW-0802">TPR repeat</keyword>
<dbReference type="EMBL" id="GG738885">
    <property type="protein sequence ID" value="EFC41437.1"/>
    <property type="molecule type" value="Genomic_DNA"/>
</dbReference>
<evidence type="ECO:0000313" key="4">
    <source>
        <dbReference type="Proteomes" id="UP000006671"/>
    </source>
</evidence>
<dbReference type="VEuPathDB" id="AmoebaDB:NAEGRDRAFT_70558"/>
<name>D2VNN2_NAEGR</name>
<dbReference type="AlphaFoldDB" id="D2VNN2"/>
<dbReference type="InParanoid" id="D2VNN2"/>
<dbReference type="SMART" id="SM00028">
    <property type="entry name" value="TPR"/>
    <property type="match status" value="5"/>
</dbReference>
<dbReference type="OrthoDB" id="10257045at2759"/>
<dbReference type="Gene3D" id="1.25.40.10">
    <property type="entry name" value="Tetratricopeptide repeat domain"/>
    <property type="match status" value="2"/>
</dbReference>
<evidence type="ECO:0000256" key="2">
    <source>
        <dbReference type="ARBA" id="ARBA00022803"/>
    </source>
</evidence>
<reference evidence="3 4" key="1">
    <citation type="journal article" date="2010" name="Cell">
        <title>The genome of Naegleria gruberi illuminates early eukaryotic versatility.</title>
        <authorList>
            <person name="Fritz-Laylin L.K."/>
            <person name="Prochnik S.E."/>
            <person name="Ginger M.L."/>
            <person name="Dacks J.B."/>
            <person name="Carpenter M.L."/>
            <person name="Field M.C."/>
            <person name="Kuo A."/>
            <person name="Paredez A."/>
            <person name="Chapman J."/>
            <person name="Pham J."/>
            <person name="Shu S."/>
            <person name="Neupane R."/>
            <person name="Cipriano M."/>
            <person name="Mancuso J."/>
            <person name="Tu H."/>
            <person name="Salamov A."/>
            <person name="Lindquist E."/>
            <person name="Shapiro H."/>
            <person name="Lucas S."/>
            <person name="Grigoriev I.V."/>
            <person name="Cande W.Z."/>
            <person name="Fulton C."/>
            <person name="Rokhsar D.S."/>
            <person name="Dawson S.C."/>
        </authorList>
    </citation>
    <scope>NUCLEOTIDE SEQUENCE [LARGE SCALE GENOMIC DNA]</scope>
    <source>
        <strain evidence="3 4">NEG-M</strain>
    </source>
</reference>
<keyword evidence="1" id="KW-0677">Repeat</keyword>
<dbReference type="SUPFAM" id="SSF48452">
    <property type="entry name" value="TPR-like"/>
    <property type="match status" value="2"/>
</dbReference>
<dbReference type="Pfam" id="PF13181">
    <property type="entry name" value="TPR_8"/>
    <property type="match status" value="1"/>
</dbReference>
<gene>
    <name evidence="3" type="ORF">NAEGRDRAFT_70558</name>
</gene>
<dbReference type="OMA" id="HTANIFE"/>
<protein>
    <submittedName>
        <fullName evidence="3">Predicted protein</fullName>
    </submittedName>
</protein>
<accession>D2VNN2</accession>
<proteinExistence type="predicted"/>
<dbReference type="KEGG" id="ngr:NAEGRDRAFT_70558"/>
<keyword evidence="4" id="KW-1185">Reference proteome</keyword>
<organism evidence="4">
    <name type="scientific">Naegleria gruberi</name>
    <name type="common">Amoeba</name>
    <dbReference type="NCBI Taxonomy" id="5762"/>
    <lineage>
        <taxon>Eukaryota</taxon>
        <taxon>Discoba</taxon>
        <taxon>Heterolobosea</taxon>
        <taxon>Tetramitia</taxon>
        <taxon>Eutetramitia</taxon>
        <taxon>Vahlkampfiidae</taxon>
        <taxon>Naegleria</taxon>
    </lineage>
</organism>
<dbReference type="RefSeq" id="XP_002674181.1">
    <property type="nucleotide sequence ID" value="XM_002674135.1"/>
</dbReference>
<evidence type="ECO:0000313" key="3">
    <source>
        <dbReference type="EMBL" id="EFC41437.1"/>
    </source>
</evidence>
<dbReference type="InterPro" id="IPR011990">
    <property type="entry name" value="TPR-like_helical_dom_sf"/>
</dbReference>
<dbReference type="PANTHER" id="PTHR44858">
    <property type="entry name" value="TETRATRICOPEPTIDE REPEAT PROTEIN 6"/>
    <property type="match status" value="1"/>
</dbReference>
<sequence>MSKRDLKPLSKSLFSFLKNQDSDEEETDTFSRIQPYVNNHQYETVDFTDRRNEFYRLMRKGIIARMEENYVEACKYLDLALELEPDNYEVYLEKSICLSLFHRTLSSIRVLVHGLNHSKRSYWFNDNERELEREYFGCLFRGLIEEVNDQQEASLKLYDQACKLYPTGFYALFSYAYALGSISLNPSTTLAPNVRENYMNQACEYFKKALTSIRNSPLHSKFHTYYICILYTNIAWVIRENNQIDDEALDYYSEAIKLNGKHLRSYLSRASLYSKKRENGKSISDFTACIEIKEKQTPRWIGIVDKMKVFFKDMEQDSHIIFTTIYLFMSRHLVEIFTMKYIDNFQVDTPETTITTSGTLLNKQQTKDYEKRLSDLYEERGIQFLDDNKIEEALLDFTAAKIICPFRAHPYIFTYFIGINVIDRSKCFSILENYLEFMECESNIRGVISEESLSQFDMSTLYKHISQLYEEQNQSKQAKSSRLKEKQLLNYSRIC</sequence>
<dbReference type="PANTHER" id="PTHR44858:SF1">
    <property type="entry name" value="UDP-N-ACETYLGLUCOSAMINE--PEPTIDE N-ACETYLGLUCOSAMINYLTRANSFERASE SPINDLY-RELATED"/>
    <property type="match status" value="1"/>
</dbReference>
<dbReference type="GeneID" id="8862404"/>
<dbReference type="InterPro" id="IPR050498">
    <property type="entry name" value="Ycf3"/>
</dbReference>
<dbReference type="InterPro" id="IPR019734">
    <property type="entry name" value="TPR_rpt"/>
</dbReference>
<evidence type="ECO:0000256" key="1">
    <source>
        <dbReference type="ARBA" id="ARBA00022737"/>
    </source>
</evidence>